<organism evidence="2 3">
    <name type="scientific">Mesobacterium hydrothermale</name>
    <dbReference type="NCBI Taxonomy" id="3111907"/>
    <lineage>
        <taxon>Bacteria</taxon>
        <taxon>Pseudomonadati</taxon>
        <taxon>Pseudomonadota</taxon>
        <taxon>Alphaproteobacteria</taxon>
        <taxon>Rhodobacterales</taxon>
        <taxon>Roseobacteraceae</taxon>
        <taxon>Mesobacterium</taxon>
    </lineage>
</organism>
<protein>
    <submittedName>
        <fullName evidence="2">SDR family NAD(P)-dependent oxidoreductase</fullName>
    </submittedName>
</protein>
<dbReference type="SUPFAM" id="SSF51735">
    <property type="entry name" value="NAD(P)-binding Rossmann-fold domains"/>
    <property type="match status" value="1"/>
</dbReference>
<evidence type="ECO:0000313" key="2">
    <source>
        <dbReference type="EMBL" id="MEC3859924.1"/>
    </source>
</evidence>
<keyword evidence="3" id="KW-1185">Reference proteome</keyword>
<sequence>MAELSGKTALVTGSVQGIGLAIAKALAGAGCRIGLHGLADVDHVARAEEALTEAGAPEVRFFDADMRDVAAIEAMMADAADWGGVDILVD</sequence>
<accession>A0ABU6HBU5</accession>
<reference evidence="2 3" key="1">
    <citation type="submission" date="2024-01" db="EMBL/GenBank/DDBJ databases">
        <title>Mesobacterium rodlantinim sp. nov., isolated from shallow sea hydrothermal systems off Kueishantao Island.</title>
        <authorList>
            <person name="Su Z."/>
            <person name="Tang K."/>
        </authorList>
    </citation>
    <scope>NUCLEOTIDE SEQUENCE [LARGE SCALE GENOMIC DNA]</scope>
    <source>
        <strain evidence="2 3">TK19101</strain>
    </source>
</reference>
<evidence type="ECO:0000256" key="1">
    <source>
        <dbReference type="ARBA" id="ARBA00006484"/>
    </source>
</evidence>
<dbReference type="Proteomes" id="UP001348149">
    <property type="component" value="Unassembled WGS sequence"/>
</dbReference>
<name>A0ABU6HBU5_9RHOB</name>
<dbReference type="Pfam" id="PF00106">
    <property type="entry name" value="adh_short"/>
    <property type="match status" value="1"/>
</dbReference>
<dbReference type="PRINTS" id="PR00081">
    <property type="entry name" value="GDHRDH"/>
</dbReference>
<dbReference type="Gene3D" id="3.40.50.720">
    <property type="entry name" value="NAD(P)-binding Rossmann-like Domain"/>
    <property type="match status" value="1"/>
</dbReference>
<dbReference type="InterPro" id="IPR036291">
    <property type="entry name" value="NAD(P)-bd_dom_sf"/>
</dbReference>
<dbReference type="PANTHER" id="PTHR42879:SF2">
    <property type="entry name" value="3-OXOACYL-[ACYL-CARRIER-PROTEIN] REDUCTASE FABG"/>
    <property type="match status" value="1"/>
</dbReference>
<evidence type="ECO:0000313" key="3">
    <source>
        <dbReference type="Proteomes" id="UP001348149"/>
    </source>
</evidence>
<comment type="similarity">
    <text evidence="1">Belongs to the short-chain dehydrogenases/reductases (SDR) family.</text>
</comment>
<proteinExistence type="inferred from homology"/>
<dbReference type="RefSeq" id="WP_326295492.1">
    <property type="nucleotide sequence ID" value="NZ_JAYLLH010000001.1"/>
</dbReference>
<gene>
    <name evidence="2" type="ORF">VK792_01385</name>
</gene>
<dbReference type="InterPro" id="IPR050259">
    <property type="entry name" value="SDR"/>
</dbReference>
<comment type="caution">
    <text evidence="2">The sequence shown here is derived from an EMBL/GenBank/DDBJ whole genome shotgun (WGS) entry which is preliminary data.</text>
</comment>
<dbReference type="EMBL" id="JAYLLH010000001">
    <property type="protein sequence ID" value="MEC3859924.1"/>
    <property type="molecule type" value="Genomic_DNA"/>
</dbReference>
<dbReference type="PANTHER" id="PTHR42879">
    <property type="entry name" value="3-OXOACYL-(ACYL-CARRIER-PROTEIN) REDUCTASE"/>
    <property type="match status" value="1"/>
</dbReference>
<dbReference type="InterPro" id="IPR002347">
    <property type="entry name" value="SDR_fam"/>
</dbReference>